<feature type="compositionally biased region" description="Basic and acidic residues" evidence="2">
    <location>
        <begin position="117"/>
        <end position="139"/>
    </location>
</feature>
<feature type="region of interest" description="Disordered" evidence="2">
    <location>
        <begin position="304"/>
        <end position="338"/>
    </location>
</feature>
<feature type="compositionally biased region" description="Low complexity" evidence="2">
    <location>
        <begin position="320"/>
        <end position="330"/>
    </location>
</feature>
<keyword evidence="3" id="KW-0812">Transmembrane</keyword>
<proteinExistence type="predicted"/>
<feature type="region of interest" description="Disordered" evidence="2">
    <location>
        <begin position="87"/>
        <end position="167"/>
    </location>
</feature>
<name>A0A5J4U4D3_9EUKA</name>
<dbReference type="AlphaFoldDB" id="A0A5J4U4D3"/>
<keyword evidence="3" id="KW-1133">Transmembrane helix</keyword>
<evidence type="ECO:0000256" key="3">
    <source>
        <dbReference type="SAM" id="Phobius"/>
    </source>
</evidence>
<accession>A0A5J4U4D3</accession>
<feature type="compositionally biased region" description="Basic and acidic residues" evidence="2">
    <location>
        <begin position="148"/>
        <end position="167"/>
    </location>
</feature>
<feature type="coiled-coil region" evidence="1">
    <location>
        <begin position="343"/>
        <end position="370"/>
    </location>
</feature>
<organism evidence="4 5">
    <name type="scientific">Streblomastix strix</name>
    <dbReference type="NCBI Taxonomy" id="222440"/>
    <lineage>
        <taxon>Eukaryota</taxon>
        <taxon>Metamonada</taxon>
        <taxon>Preaxostyla</taxon>
        <taxon>Oxymonadida</taxon>
        <taxon>Streblomastigidae</taxon>
        <taxon>Streblomastix</taxon>
    </lineage>
</organism>
<dbReference type="EMBL" id="SNRW01020718">
    <property type="protein sequence ID" value="KAA6365194.1"/>
    <property type="molecule type" value="Genomic_DNA"/>
</dbReference>
<feature type="non-terminal residue" evidence="4">
    <location>
        <position position="426"/>
    </location>
</feature>
<evidence type="ECO:0000256" key="1">
    <source>
        <dbReference type="SAM" id="Coils"/>
    </source>
</evidence>
<evidence type="ECO:0000313" key="4">
    <source>
        <dbReference type="EMBL" id="KAA6365194.1"/>
    </source>
</evidence>
<reference evidence="4 5" key="1">
    <citation type="submission" date="2019-03" db="EMBL/GenBank/DDBJ databases">
        <title>Single cell metagenomics reveals metabolic interactions within the superorganism composed of flagellate Streblomastix strix and complex community of Bacteroidetes bacteria on its surface.</title>
        <authorList>
            <person name="Treitli S.C."/>
            <person name="Kolisko M."/>
            <person name="Husnik F."/>
            <person name="Keeling P."/>
            <person name="Hampl V."/>
        </authorList>
    </citation>
    <scope>NUCLEOTIDE SEQUENCE [LARGE SCALE GENOMIC DNA]</scope>
    <source>
        <strain evidence="4">ST1C</strain>
    </source>
</reference>
<keyword evidence="3" id="KW-0472">Membrane</keyword>
<comment type="caution">
    <text evidence="4">The sequence shown here is derived from an EMBL/GenBank/DDBJ whole genome shotgun (WGS) entry which is preliminary data.</text>
</comment>
<keyword evidence="1" id="KW-0175">Coiled coil</keyword>
<dbReference type="Proteomes" id="UP000324800">
    <property type="component" value="Unassembled WGS sequence"/>
</dbReference>
<feature type="transmembrane region" description="Helical" evidence="3">
    <location>
        <begin position="32"/>
        <end position="56"/>
    </location>
</feature>
<gene>
    <name evidence="4" type="ORF">EZS28_039279</name>
</gene>
<feature type="compositionally biased region" description="Basic and acidic residues" evidence="2">
    <location>
        <begin position="87"/>
        <end position="98"/>
    </location>
</feature>
<protein>
    <submittedName>
        <fullName evidence="4">Uncharacterized protein</fullName>
    </submittedName>
</protein>
<sequence>LTVNVPYIFTEDIKNVFGDELKLIISESTRGMIIQVICMVVVAIVLFLASTLPLIMGINEVVRDRKQILKLICSLPIESATYAIEKMEQSSQEPREQQRNTLQAQSVNKSQQDGQDNDDKKDSNEQIKDSSEQKKEDGVSPKVSARGKSKDKDKDKVNEKDNKDNNLIKVYESKEVLSMMGSNNGQIMNQMMNNSNNNALDNANMQMLNQMGMNMPNATMNNNMNMNMNIMNTNQQMQGTGMMQPLMITAVSDAGITIQYADVSNLTANVNQFQGISRCLESDVVDIININAASIVIHDQIRQATPQGDQQRQKTDPKNQAKQVNKQQQKGSQLPQVQQKVLLDDEGYEIDNEEDQLMDKENQNMNMNMQMQMNGMNANMNMMNFQQQQMMLMNQSFGGQAKPNKFGLHYVDLPDEEEDEEEKQYQ</sequence>
<evidence type="ECO:0000256" key="2">
    <source>
        <dbReference type="SAM" id="MobiDB-lite"/>
    </source>
</evidence>
<feature type="non-terminal residue" evidence="4">
    <location>
        <position position="1"/>
    </location>
</feature>
<evidence type="ECO:0000313" key="5">
    <source>
        <dbReference type="Proteomes" id="UP000324800"/>
    </source>
</evidence>